<dbReference type="InterPro" id="IPR023214">
    <property type="entry name" value="HAD_sf"/>
</dbReference>
<evidence type="ECO:0000313" key="6">
    <source>
        <dbReference type="EnsemblMetazoa" id="MESCA005027-PA"/>
    </source>
</evidence>
<sequence length="281" mass="32354">MAEELQQKKAPILRKEEEVIKALDGFIKPEEDQVVLLLDFDGTLAPLTEELSAMPKDTELNIKKLVNNEKYFICIYSGRPLEEIKNHLKLPNVTYAGCHGLEVEYPNGKKFMIEMPEELLNKHKQLVEELKEKVVLHGAWVEDKKISVTYRYKGVNDKLKAKLVEDAKAIIKTHGFQIIETPYALEGKPRVNWDKVGIGTNMILEKHFGEDWKNTCKKIIYIGDDTTDEDAMKQLAGIAKTFRVSELPNLKTYGNYQLKTPDDVAYVLKWLQSNYEKKKKN</sequence>
<protein>
    <recommendedName>
        <fullName evidence="5">Trehalose 6-phosphate phosphatase</fullName>
        <ecNumber evidence="5">3.1.3.12</ecNumber>
    </recommendedName>
</protein>
<accession>T1GN83</accession>
<reference evidence="7" key="1">
    <citation type="submission" date="2013-02" db="EMBL/GenBank/DDBJ databases">
        <authorList>
            <person name="Hughes D."/>
        </authorList>
    </citation>
    <scope>NUCLEOTIDE SEQUENCE</scope>
    <source>
        <strain>Durham</strain>
        <strain evidence="7">NC isolate 2 -- Noor lab</strain>
    </source>
</reference>
<dbReference type="PANTHER" id="PTHR43768:SF3">
    <property type="entry name" value="TREHALOSE 6-PHOSPHATE PHOSPHATASE"/>
    <property type="match status" value="1"/>
</dbReference>
<dbReference type="NCBIfam" id="TIGR00685">
    <property type="entry name" value="T6PP"/>
    <property type="match status" value="1"/>
</dbReference>
<evidence type="ECO:0000313" key="7">
    <source>
        <dbReference type="Proteomes" id="UP000015102"/>
    </source>
</evidence>
<dbReference type="Gene3D" id="3.40.50.1000">
    <property type="entry name" value="HAD superfamily/HAD-like"/>
    <property type="match status" value="1"/>
</dbReference>
<dbReference type="GO" id="GO:0004805">
    <property type="term" value="F:trehalose-phosphatase activity"/>
    <property type="evidence" value="ECO:0007669"/>
    <property type="project" value="UniProtKB-EC"/>
</dbReference>
<dbReference type="NCBIfam" id="TIGR01484">
    <property type="entry name" value="HAD-SF-IIB"/>
    <property type="match status" value="1"/>
</dbReference>
<dbReference type="AlphaFoldDB" id="T1GN83"/>
<comment type="cofactor">
    <cofactor evidence="5">
        <name>a divalent metal cation</name>
        <dbReference type="ChEBI" id="CHEBI:60240"/>
    </cofactor>
</comment>
<dbReference type="GO" id="GO:0005992">
    <property type="term" value="P:trehalose biosynthetic process"/>
    <property type="evidence" value="ECO:0007669"/>
    <property type="project" value="UniProtKB-UniPathway"/>
</dbReference>
<evidence type="ECO:0000256" key="4">
    <source>
        <dbReference type="ARBA" id="ARBA00022801"/>
    </source>
</evidence>
<dbReference type="InterPro" id="IPR044651">
    <property type="entry name" value="OTSB-like"/>
</dbReference>
<dbReference type="EnsemblMetazoa" id="MESCA005027-RA">
    <property type="protein sequence ID" value="MESCA005027-PA"/>
    <property type="gene ID" value="MESCA005027"/>
</dbReference>
<comment type="similarity">
    <text evidence="3 5">Belongs to the trehalose phosphatase family.</text>
</comment>
<dbReference type="PANTHER" id="PTHR43768">
    <property type="entry name" value="TREHALOSE 6-PHOSPHATE PHOSPHATASE"/>
    <property type="match status" value="1"/>
</dbReference>
<dbReference type="HOGENOM" id="CLU_037265_4_0_1"/>
<dbReference type="Gene3D" id="3.30.70.1020">
    <property type="entry name" value="Trehalose-6-phosphate phosphatase related protein, domain 2"/>
    <property type="match status" value="1"/>
</dbReference>
<organism evidence="6 7">
    <name type="scientific">Megaselia scalaris</name>
    <name type="common">Humpbacked fly</name>
    <name type="synonym">Phora scalaris</name>
    <dbReference type="NCBI Taxonomy" id="36166"/>
    <lineage>
        <taxon>Eukaryota</taxon>
        <taxon>Metazoa</taxon>
        <taxon>Ecdysozoa</taxon>
        <taxon>Arthropoda</taxon>
        <taxon>Hexapoda</taxon>
        <taxon>Insecta</taxon>
        <taxon>Pterygota</taxon>
        <taxon>Neoptera</taxon>
        <taxon>Endopterygota</taxon>
        <taxon>Diptera</taxon>
        <taxon>Brachycera</taxon>
        <taxon>Muscomorpha</taxon>
        <taxon>Platypezoidea</taxon>
        <taxon>Phoridae</taxon>
        <taxon>Megaseliini</taxon>
        <taxon>Megaselia</taxon>
    </lineage>
</organism>
<dbReference type="EC" id="3.1.3.12" evidence="5"/>
<reference evidence="6" key="2">
    <citation type="submission" date="2015-06" db="UniProtKB">
        <authorList>
            <consortium name="EnsemblMetazoa"/>
        </authorList>
    </citation>
    <scope>IDENTIFICATION</scope>
</reference>
<dbReference type="InterPro" id="IPR036412">
    <property type="entry name" value="HAD-like_sf"/>
</dbReference>
<dbReference type="UniPathway" id="UPA00299"/>
<dbReference type="InterPro" id="IPR006379">
    <property type="entry name" value="HAD-SF_hydro_IIB"/>
</dbReference>
<comment type="catalytic activity">
    <reaction evidence="1 5">
        <text>alpha,alpha-trehalose 6-phosphate + H2O = alpha,alpha-trehalose + phosphate</text>
        <dbReference type="Rhea" id="RHEA:23420"/>
        <dbReference type="ChEBI" id="CHEBI:15377"/>
        <dbReference type="ChEBI" id="CHEBI:16551"/>
        <dbReference type="ChEBI" id="CHEBI:43474"/>
        <dbReference type="ChEBI" id="CHEBI:58429"/>
        <dbReference type="EC" id="3.1.3.12"/>
    </reaction>
</comment>
<dbReference type="Pfam" id="PF02358">
    <property type="entry name" value="Trehalose_PPase"/>
    <property type="match status" value="1"/>
</dbReference>
<dbReference type="OMA" id="FQAANEF"/>
<comment type="pathway">
    <text evidence="2 5">Glycan biosynthesis; trehalose biosynthesis.</text>
</comment>
<dbReference type="InterPro" id="IPR003337">
    <property type="entry name" value="Trehalose_PPase"/>
</dbReference>
<dbReference type="STRING" id="36166.T1GN83"/>
<evidence type="ECO:0000256" key="2">
    <source>
        <dbReference type="ARBA" id="ARBA00005199"/>
    </source>
</evidence>
<evidence type="ECO:0000256" key="5">
    <source>
        <dbReference type="RuleBase" id="RU361117"/>
    </source>
</evidence>
<dbReference type="SUPFAM" id="SSF56784">
    <property type="entry name" value="HAD-like"/>
    <property type="match status" value="1"/>
</dbReference>
<keyword evidence="7" id="KW-1185">Reference proteome</keyword>
<comment type="function">
    <text evidence="5">Removes the phosphate from trehalose 6-phosphate to produce free trehalose.</text>
</comment>
<proteinExistence type="inferred from homology"/>
<keyword evidence="4 5" id="KW-0378">Hydrolase</keyword>
<evidence type="ECO:0000256" key="1">
    <source>
        <dbReference type="ARBA" id="ARBA00000500"/>
    </source>
</evidence>
<name>T1GN83_MEGSC</name>
<dbReference type="EMBL" id="CAQQ02001613">
    <property type="status" value="NOT_ANNOTATED_CDS"/>
    <property type="molecule type" value="Genomic_DNA"/>
</dbReference>
<dbReference type="Proteomes" id="UP000015102">
    <property type="component" value="Unassembled WGS sequence"/>
</dbReference>
<evidence type="ECO:0000256" key="3">
    <source>
        <dbReference type="ARBA" id="ARBA00008770"/>
    </source>
</evidence>